<keyword evidence="3" id="KW-0804">Transcription</keyword>
<dbReference type="Pfam" id="PF00356">
    <property type="entry name" value="LacI"/>
    <property type="match status" value="1"/>
</dbReference>
<dbReference type="EMBL" id="BAEG01000046">
    <property type="protein sequence ID" value="GAB13640.1"/>
    <property type="molecule type" value="Genomic_DNA"/>
</dbReference>
<reference evidence="6 7" key="1">
    <citation type="submission" date="2011-12" db="EMBL/GenBank/DDBJ databases">
        <title>Whole genome shotgun sequence of Arthrobacter globiformis NBRC 12137.</title>
        <authorList>
            <person name="Miyazawa S."/>
            <person name="Hosoyama A."/>
            <person name="Tsuchikane K."/>
            <person name="Katsumata H."/>
            <person name="Yamazaki S."/>
            <person name="Fujita N."/>
        </authorList>
    </citation>
    <scope>NUCLEOTIDE SEQUENCE [LARGE SCALE GENOMIC DNA]</scope>
    <source>
        <strain evidence="6 7">NBRC 12137</strain>
    </source>
</reference>
<evidence type="ECO:0000256" key="2">
    <source>
        <dbReference type="ARBA" id="ARBA00023125"/>
    </source>
</evidence>
<dbReference type="STRING" id="1077972.ARGLB_046_00010"/>
<name>H0QLD9_ARTG1</name>
<dbReference type="SUPFAM" id="SSF47413">
    <property type="entry name" value="lambda repressor-like DNA-binding domains"/>
    <property type="match status" value="1"/>
</dbReference>
<dbReference type="PANTHER" id="PTHR30146">
    <property type="entry name" value="LACI-RELATED TRANSCRIPTIONAL REPRESSOR"/>
    <property type="match status" value="1"/>
</dbReference>
<sequence>MEHESGQPPARNLSPLKEVAGPAPLRKQQVSMADVAKLAGVSSQTVSRVSNGSPDVIESTRRQVIAAMNELGYRPNSAARALKRGSFRTIGVITFSLSSLGNMRTLE</sequence>
<organism evidence="6 7">
    <name type="scientific">Arthrobacter globiformis (strain ATCC 8010 / DSM 20124 / JCM 1332 / NBRC 12137 / NCIMB 8907 / NRRL B-2979 / 168)</name>
    <dbReference type="NCBI Taxonomy" id="1077972"/>
    <lineage>
        <taxon>Bacteria</taxon>
        <taxon>Bacillati</taxon>
        <taxon>Actinomycetota</taxon>
        <taxon>Actinomycetes</taxon>
        <taxon>Micrococcales</taxon>
        <taxon>Micrococcaceae</taxon>
        <taxon>Arthrobacter</taxon>
    </lineage>
</organism>
<protein>
    <submittedName>
        <fullName evidence="6">Putative LacI family transcriptional regulator</fullName>
    </submittedName>
</protein>
<evidence type="ECO:0000313" key="6">
    <source>
        <dbReference type="EMBL" id="GAB13640.1"/>
    </source>
</evidence>
<dbReference type="PROSITE" id="PS50932">
    <property type="entry name" value="HTH_LACI_2"/>
    <property type="match status" value="1"/>
</dbReference>
<dbReference type="GO" id="GO:0000976">
    <property type="term" value="F:transcription cis-regulatory region binding"/>
    <property type="evidence" value="ECO:0007669"/>
    <property type="project" value="TreeGrafter"/>
</dbReference>
<dbReference type="PANTHER" id="PTHR30146:SF153">
    <property type="entry name" value="LACTOSE OPERON REPRESSOR"/>
    <property type="match status" value="1"/>
</dbReference>
<dbReference type="SMART" id="SM00354">
    <property type="entry name" value="HTH_LACI"/>
    <property type="match status" value="1"/>
</dbReference>
<gene>
    <name evidence="6" type="ORF">ARGLB_046_00010</name>
</gene>
<evidence type="ECO:0000256" key="3">
    <source>
        <dbReference type="ARBA" id="ARBA00023163"/>
    </source>
</evidence>
<keyword evidence="1" id="KW-0805">Transcription regulation</keyword>
<dbReference type="RefSeq" id="WP_003801108.1">
    <property type="nucleotide sequence ID" value="NZ_BAEG01000046.1"/>
</dbReference>
<feature type="domain" description="HTH lacI-type" evidence="5">
    <location>
        <begin position="30"/>
        <end position="84"/>
    </location>
</feature>
<feature type="region of interest" description="Disordered" evidence="4">
    <location>
        <begin position="1"/>
        <end position="25"/>
    </location>
</feature>
<keyword evidence="2" id="KW-0238">DNA-binding</keyword>
<evidence type="ECO:0000256" key="1">
    <source>
        <dbReference type="ARBA" id="ARBA00023015"/>
    </source>
</evidence>
<accession>H0QLD9</accession>
<keyword evidence="7" id="KW-1185">Reference proteome</keyword>
<dbReference type="InterPro" id="IPR010982">
    <property type="entry name" value="Lambda_DNA-bd_dom_sf"/>
</dbReference>
<proteinExistence type="predicted"/>
<feature type="non-terminal residue" evidence="6">
    <location>
        <position position="107"/>
    </location>
</feature>
<evidence type="ECO:0000259" key="5">
    <source>
        <dbReference type="PROSITE" id="PS50932"/>
    </source>
</evidence>
<dbReference type="Gene3D" id="1.10.260.40">
    <property type="entry name" value="lambda repressor-like DNA-binding domains"/>
    <property type="match status" value="1"/>
</dbReference>
<comment type="caution">
    <text evidence="6">The sequence shown here is derived from an EMBL/GenBank/DDBJ whole genome shotgun (WGS) entry which is preliminary data.</text>
</comment>
<dbReference type="CDD" id="cd01392">
    <property type="entry name" value="HTH_LacI"/>
    <property type="match status" value="1"/>
</dbReference>
<dbReference type="InterPro" id="IPR000843">
    <property type="entry name" value="HTH_LacI"/>
</dbReference>
<evidence type="ECO:0000256" key="4">
    <source>
        <dbReference type="SAM" id="MobiDB-lite"/>
    </source>
</evidence>
<dbReference type="AlphaFoldDB" id="H0QLD9"/>
<evidence type="ECO:0000313" key="7">
    <source>
        <dbReference type="Proteomes" id="UP000003828"/>
    </source>
</evidence>
<dbReference type="GO" id="GO:0003700">
    <property type="term" value="F:DNA-binding transcription factor activity"/>
    <property type="evidence" value="ECO:0007669"/>
    <property type="project" value="TreeGrafter"/>
</dbReference>
<dbReference type="Proteomes" id="UP000003828">
    <property type="component" value="Unassembled WGS sequence"/>
</dbReference>
<dbReference type="eggNOG" id="COG1609">
    <property type="taxonomic scope" value="Bacteria"/>
</dbReference>